<dbReference type="GO" id="GO:0004856">
    <property type="term" value="F:D-xylulokinase activity"/>
    <property type="evidence" value="ECO:0007669"/>
    <property type="project" value="UniProtKB-UniRule"/>
</dbReference>
<comment type="similarity">
    <text evidence="1 6">Belongs to the FGGY kinase family.</text>
</comment>
<evidence type="ECO:0000256" key="3">
    <source>
        <dbReference type="ARBA" id="ARBA00022679"/>
    </source>
</evidence>
<accession>A0AAD6Y276</accession>
<keyword evidence="2 6" id="KW-0859">Xylose metabolism</keyword>
<keyword evidence="6" id="KW-0547">Nucleotide-binding</keyword>
<feature type="domain" description="Carbohydrate kinase FGGY C-terminal" evidence="8">
    <location>
        <begin position="293"/>
        <end position="487"/>
    </location>
</feature>
<dbReference type="GO" id="GO:0005997">
    <property type="term" value="P:xylulose metabolic process"/>
    <property type="evidence" value="ECO:0007669"/>
    <property type="project" value="TreeGrafter"/>
</dbReference>
<keyword evidence="6" id="KW-0067">ATP-binding</keyword>
<evidence type="ECO:0000259" key="7">
    <source>
        <dbReference type="Pfam" id="PF00370"/>
    </source>
</evidence>
<evidence type="ECO:0000313" key="9">
    <source>
        <dbReference type="EMBL" id="KAJ7104175.1"/>
    </source>
</evidence>
<dbReference type="PIRSF" id="PIRSF000538">
    <property type="entry name" value="GlpK"/>
    <property type="match status" value="1"/>
</dbReference>
<dbReference type="GO" id="GO:0005829">
    <property type="term" value="C:cytosol"/>
    <property type="evidence" value="ECO:0007669"/>
    <property type="project" value="TreeGrafter"/>
</dbReference>
<dbReference type="EMBL" id="JARJCN010000001">
    <property type="protein sequence ID" value="KAJ7104175.1"/>
    <property type="molecule type" value="Genomic_DNA"/>
</dbReference>
<dbReference type="GO" id="GO:0005524">
    <property type="term" value="F:ATP binding"/>
    <property type="evidence" value="ECO:0007669"/>
    <property type="project" value="UniProtKB-UniRule"/>
</dbReference>
<dbReference type="InterPro" id="IPR018485">
    <property type="entry name" value="FGGY_C"/>
</dbReference>
<comment type="caution">
    <text evidence="9">The sequence shown here is derived from an EMBL/GenBank/DDBJ whole genome shotgun (WGS) entry which is preliminary data.</text>
</comment>
<gene>
    <name evidence="9" type="ORF">B0H15DRAFT_808855</name>
</gene>
<evidence type="ECO:0000259" key="8">
    <source>
        <dbReference type="Pfam" id="PF02782"/>
    </source>
</evidence>
<comment type="function">
    <text evidence="6">Highly specific D-xylulose kinase which participates in the catabolism of xylose. Xylose is a major component of hemicelluloses such as xylan. Most fungi utilize D-xylose via three enzymatic reactions, xylose reductase (XR), xylitol dehydrogenase (XDH), and xylulokinase, to form xylulose 5-phosphate, which enters pentose phosphate pathway.</text>
</comment>
<dbReference type="InterPro" id="IPR043129">
    <property type="entry name" value="ATPase_NBD"/>
</dbReference>
<dbReference type="SUPFAM" id="SSF53067">
    <property type="entry name" value="Actin-like ATPase domain"/>
    <property type="match status" value="2"/>
</dbReference>
<name>A0AAD6Y276_9AGAR</name>
<proteinExistence type="inferred from homology"/>
<dbReference type="InterPro" id="IPR042024">
    <property type="entry name" value="D-XK_euk"/>
</dbReference>
<evidence type="ECO:0000313" key="10">
    <source>
        <dbReference type="Proteomes" id="UP001222325"/>
    </source>
</evidence>
<dbReference type="PANTHER" id="PTHR10196">
    <property type="entry name" value="SUGAR KINASE"/>
    <property type="match status" value="1"/>
</dbReference>
<evidence type="ECO:0000256" key="2">
    <source>
        <dbReference type="ARBA" id="ARBA00022629"/>
    </source>
</evidence>
<feature type="domain" description="Carbohydrate kinase FGGY N-terminal" evidence="7">
    <location>
        <begin position="127"/>
        <end position="284"/>
    </location>
</feature>
<dbReference type="EC" id="2.7.1.17" evidence="6"/>
<dbReference type="Pfam" id="PF00370">
    <property type="entry name" value="FGGY_N"/>
    <property type="match status" value="1"/>
</dbReference>
<keyword evidence="4 6" id="KW-0418">Kinase</keyword>
<keyword evidence="3 6" id="KW-0808">Transferase</keyword>
<dbReference type="Gene3D" id="3.30.420.40">
    <property type="match status" value="2"/>
</dbReference>
<sequence>MAPLFLGLDLSTQQLKAVLISEDDAVVHESAVHFDNDLPQYETTNGAILGPADGEVTSPVAMWLDAIDLLLERMKQAGIQFSEITAISGAGQQHGSVFWSTNAESALASLDATLTLREQLAPNAFSIQRAPIWQDSSTTEDCRALEDAIGGPQELADLSGSRAYERFTGTQIAKIRRLDSGAYGATSRISLVSSFIPSLFLGHIAPIEVSDASGMNLMDVLTCKWDARLLDACGGPALRYKLGPEPVPGGTCLGKISDWWTRRWGFSADCIIAPFTGDNPATVVSLSAPGDALLSLGTSTTLLLSIPPADIPPKRFTTSHLLAHPTTLDAQIAMLCYKNGALAREQVRDIYYDRHWHLFNEAVESTPTGNNGYMGLYFPLPEIIPPNIVGNFFYKAKDDNVSAVDSLPEDAHARAILESQFLSIRSRIAAILPPHAPHLNRLVMAGGSSGNETIRQLAADLFDMKVYVSHTKEAAGMGGALLAKYAWWKDARGGTGTFEEMTGGEVVGMQCVAEPRAEVAKIYDGLVSLYRLCEEDALKRM</sequence>
<reference evidence="9" key="1">
    <citation type="submission" date="2023-03" db="EMBL/GenBank/DDBJ databases">
        <title>Massive genome expansion in bonnet fungi (Mycena s.s.) driven by repeated elements and novel gene families across ecological guilds.</title>
        <authorList>
            <consortium name="Lawrence Berkeley National Laboratory"/>
            <person name="Harder C.B."/>
            <person name="Miyauchi S."/>
            <person name="Viragh M."/>
            <person name="Kuo A."/>
            <person name="Thoen E."/>
            <person name="Andreopoulos B."/>
            <person name="Lu D."/>
            <person name="Skrede I."/>
            <person name="Drula E."/>
            <person name="Henrissat B."/>
            <person name="Morin E."/>
            <person name="Kohler A."/>
            <person name="Barry K."/>
            <person name="LaButti K."/>
            <person name="Morin E."/>
            <person name="Salamov A."/>
            <person name="Lipzen A."/>
            <person name="Mereny Z."/>
            <person name="Hegedus B."/>
            <person name="Baldrian P."/>
            <person name="Stursova M."/>
            <person name="Weitz H."/>
            <person name="Taylor A."/>
            <person name="Grigoriev I.V."/>
            <person name="Nagy L.G."/>
            <person name="Martin F."/>
            <person name="Kauserud H."/>
        </authorList>
    </citation>
    <scope>NUCLEOTIDE SEQUENCE</scope>
    <source>
        <strain evidence="9">CBHHK173m</strain>
    </source>
</reference>
<dbReference type="Proteomes" id="UP001222325">
    <property type="component" value="Unassembled WGS sequence"/>
</dbReference>
<dbReference type="FunFam" id="3.30.420.40:FF:000118">
    <property type="entry name" value="Xylulose kinase 2"/>
    <property type="match status" value="1"/>
</dbReference>
<keyword evidence="10" id="KW-1185">Reference proteome</keyword>
<dbReference type="PANTHER" id="PTHR10196:SF57">
    <property type="entry name" value="XYLULOSE KINASE"/>
    <property type="match status" value="1"/>
</dbReference>
<dbReference type="InterPro" id="IPR018484">
    <property type="entry name" value="FGGY_N"/>
</dbReference>
<evidence type="ECO:0000256" key="6">
    <source>
        <dbReference type="RuleBase" id="RU367058"/>
    </source>
</evidence>
<evidence type="ECO:0000256" key="5">
    <source>
        <dbReference type="ARBA" id="ARBA00048885"/>
    </source>
</evidence>
<dbReference type="InterPro" id="IPR000577">
    <property type="entry name" value="Carb_kinase_FGGY"/>
</dbReference>
<evidence type="ECO:0000256" key="1">
    <source>
        <dbReference type="ARBA" id="ARBA00009156"/>
    </source>
</evidence>
<dbReference type="CDD" id="cd07776">
    <property type="entry name" value="ASKHA_NBD_FGGY_SpXK-like"/>
    <property type="match status" value="1"/>
</dbReference>
<dbReference type="AlphaFoldDB" id="A0AAD6Y276"/>
<dbReference type="Pfam" id="PF02782">
    <property type="entry name" value="FGGY_C"/>
    <property type="match status" value="1"/>
</dbReference>
<protein>
    <recommendedName>
        <fullName evidence="6">Xylulose kinase</fullName>
        <ecNumber evidence="6">2.7.1.17</ecNumber>
    </recommendedName>
</protein>
<dbReference type="GO" id="GO:0042732">
    <property type="term" value="P:D-xylose metabolic process"/>
    <property type="evidence" value="ECO:0007669"/>
    <property type="project" value="UniProtKB-UniRule"/>
</dbReference>
<comment type="catalytic activity">
    <reaction evidence="5 6">
        <text>D-xylulose + ATP = D-xylulose 5-phosphate + ADP + H(+)</text>
        <dbReference type="Rhea" id="RHEA:10964"/>
        <dbReference type="ChEBI" id="CHEBI:15378"/>
        <dbReference type="ChEBI" id="CHEBI:17140"/>
        <dbReference type="ChEBI" id="CHEBI:30616"/>
        <dbReference type="ChEBI" id="CHEBI:57737"/>
        <dbReference type="ChEBI" id="CHEBI:456216"/>
        <dbReference type="EC" id="2.7.1.17"/>
    </reaction>
</comment>
<keyword evidence="6" id="KW-0119">Carbohydrate metabolism</keyword>
<evidence type="ECO:0000256" key="4">
    <source>
        <dbReference type="ARBA" id="ARBA00022777"/>
    </source>
</evidence>
<organism evidence="9 10">
    <name type="scientific">Mycena belliarum</name>
    <dbReference type="NCBI Taxonomy" id="1033014"/>
    <lineage>
        <taxon>Eukaryota</taxon>
        <taxon>Fungi</taxon>
        <taxon>Dikarya</taxon>
        <taxon>Basidiomycota</taxon>
        <taxon>Agaricomycotina</taxon>
        <taxon>Agaricomycetes</taxon>
        <taxon>Agaricomycetidae</taxon>
        <taxon>Agaricales</taxon>
        <taxon>Marasmiineae</taxon>
        <taxon>Mycenaceae</taxon>
        <taxon>Mycena</taxon>
    </lineage>
</organism>